<gene>
    <name evidence="2" type="ORF">GCM10010507_10090</name>
</gene>
<evidence type="ECO:0000313" key="2">
    <source>
        <dbReference type="EMBL" id="GHC38515.1"/>
    </source>
</evidence>
<proteinExistence type="predicted"/>
<dbReference type="EMBL" id="BMVB01000003">
    <property type="protein sequence ID" value="GHC38515.1"/>
    <property type="molecule type" value="Genomic_DNA"/>
</dbReference>
<evidence type="ECO:0000313" key="3">
    <source>
        <dbReference type="Proteomes" id="UP000646244"/>
    </source>
</evidence>
<name>A0A918TCH1_STRCJ</name>
<dbReference type="AlphaFoldDB" id="A0A918TCH1"/>
<organism evidence="2 3">
    <name type="scientific">Streptomyces cinnamoneus</name>
    <name type="common">Streptoverticillium cinnamoneum</name>
    <dbReference type="NCBI Taxonomy" id="53446"/>
    <lineage>
        <taxon>Bacteria</taxon>
        <taxon>Bacillati</taxon>
        <taxon>Actinomycetota</taxon>
        <taxon>Actinomycetes</taxon>
        <taxon>Kitasatosporales</taxon>
        <taxon>Streptomycetaceae</taxon>
        <taxon>Streptomyces</taxon>
        <taxon>Streptomyces cinnamoneus group</taxon>
    </lineage>
</organism>
<feature type="region of interest" description="Disordered" evidence="1">
    <location>
        <begin position="54"/>
        <end position="82"/>
    </location>
</feature>
<reference evidence="2" key="1">
    <citation type="journal article" date="2014" name="Int. J. Syst. Evol. Microbiol.">
        <title>Complete genome sequence of Corynebacterium casei LMG S-19264T (=DSM 44701T), isolated from a smear-ripened cheese.</title>
        <authorList>
            <consortium name="US DOE Joint Genome Institute (JGI-PGF)"/>
            <person name="Walter F."/>
            <person name="Albersmeier A."/>
            <person name="Kalinowski J."/>
            <person name="Ruckert C."/>
        </authorList>
    </citation>
    <scope>NUCLEOTIDE SEQUENCE</scope>
    <source>
        <strain evidence="2">JCM 4633</strain>
    </source>
</reference>
<sequence length="82" mass="8759">MTWSVQSAKSLPVSAIGSQISTSGIPSASVTVAATCSPTGVAWQSYRVRLEIHEHTTWPSQPKRPAPPSDWPDDGPLWSASQ</sequence>
<evidence type="ECO:0000256" key="1">
    <source>
        <dbReference type="SAM" id="MobiDB-lite"/>
    </source>
</evidence>
<reference evidence="2" key="2">
    <citation type="submission" date="2020-09" db="EMBL/GenBank/DDBJ databases">
        <authorList>
            <person name="Sun Q."/>
            <person name="Ohkuma M."/>
        </authorList>
    </citation>
    <scope>NUCLEOTIDE SEQUENCE</scope>
    <source>
        <strain evidence="2">JCM 4633</strain>
    </source>
</reference>
<accession>A0A918TCH1</accession>
<dbReference type="Proteomes" id="UP000646244">
    <property type="component" value="Unassembled WGS sequence"/>
</dbReference>
<comment type="caution">
    <text evidence="2">The sequence shown here is derived from an EMBL/GenBank/DDBJ whole genome shotgun (WGS) entry which is preliminary data.</text>
</comment>
<protein>
    <submittedName>
        <fullName evidence="2">Uncharacterized protein</fullName>
    </submittedName>
</protein>